<dbReference type="EMBL" id="CATOUU010000506">
    <property type="protein sequence ID" value="CAI9932073.1"/>
    <property type="molecule type" value="Genomic_DNA"/>
</dbReference>
<dbReference type="EMBL" id="CAXDID020000610">
    <property type="protein sequence ID" value="CAL6106387.1"/>
    <property type="molecule type" value="Genomic_DNA"/>
</dbReference>
<evidence type="ECO:0000313" key="3">
    <source>
        <dbReference type="Proteomes" id="UP001642409"/>
    </source>
</evidence>
<keyword evidence="3" id="KW-1185">Reference proteome</keyword>
<dbReference type="AlphaFoldDB" id="A0AA86P711"/>
<dbReference type="Proteomes" id="UP001642409">
    <property type="component" value="Unassembled WGS sequence"/>
</dbReference>
<protein>
    <submittedName>
        <fullName evidence="2">Hypothetical_protein</fullName>
    </submittedName>
</protein>
<sequence>MNETEFVHSNELVESIMQMYINVLQRCMFITSKENKDVVDVDLYKAAKDIIPLVIYKSLQILVNYEDSFQITSGLLFCFLVPICHVGDYKANPVIITQNYNDIHLTYGGCRNSIHQHTLRIAFADRIIHHINSNEFDNQLDNLVSITVSKEELEYFKQNCDWISCYSPFVKHQQLHKMLNYEYSLQQPLMFENAIPLTEFDCTDSFYKRHIYNNINNPEISLYEYENTGPSHTDFDLQDFIRYINKLFIR</sequence>
<reference evidence="2 3" key="2">
    <citation type="submission" date="2024-07" db="EMBL/GenBank/DDBJ databases">
        <authorList>
            <person name="Akdeniz Z."/>
        </authorList>
    </citation>
    <scope>NUCLEOTIDE SEQUENCE [LARGE SCALE GENOMIC DNA]</scope>
</reference>
<gene>
    <name evidence="1" type="ORF">HINF_LOCUS19718</name>
    <name evidence="2" type="ORF">HINF_LOCUS73717</name>
</gene>
<proteinExistence type="predicted"/>
<comment type="caution">
    <text evidence="1">The sequence shown here is derived from an EMBL/GenBank/DDBJ whole genome shotgun (WGS) entry which is preliminary data.</text>
</comment>
<organism evidence="1">
    <name type="scientific">Hexamita inflata</name>
    <dbReference type="NCBI Taxonomy" id="28002"/>
    <lineage>
        <taxon>Eukaryota</taxon>
        <taxon>Metamonada</taxon>
        <taxon>Diplomonadida</taxon>
        <taxon>Hexamitidae</taxon>
        <taxon>Hexamitinae</taxon>
        <taxon>Hexamita</taxon>
    </lineage>
</organism>
<reference evidence="1" key="1">
    <citation type="submission" date="2023-06" db="EMBL/GenBank/DDBJ databases">
        <authorList>
            <person name="Kurt Z."/>
        </authorList>
    </citation>
    <scope>NUCLEOTIDE SEQUENCE</scope>
</reference>
<evidence type="ECO:0000313" key="2">
    <source>
        <dbReference type="EMBL" id="CAL6106387.1"/>
    </source>
</evidence>
<evidence type="ECO:0000313" key="1">
    <source>
        <dbReference type="EMBL" id="CAI9932073.1"/>
    </source>
</evidence>
<name>A0AA86P711_9EUKA</name>
<accession>A0AA86P711</accession>